<accession>A0ABQ4RYU5</accession>
<keyword evidence="8 12" id="KW-0862">Zinc</keyword>
<dbReference type="PANTHER" id="PTHR11644">
    <property type="entry name" value="CYTIDINE DEAMINASE"/>
    <property type="match status" value="1"/>
</dbReference>
<evidence type="ECO:0000256" key="3">
    <source>
        <dbReference type="ARBA" id="ARBA00006576"/>
    </source>
</evidence>
<dbReference type="NCBIfam" id="TIGR01354">
    <property type="entry name" value="cyt_deam_tetra"/>
    <property type="match status" value="1"/>
</dbReference>
<dbReference type="EC" id="3.5.4.5" evidence="4 12"/>
<dbReference type="NCBIfam" id="NF004064">
    <property type="entry name" value="PRK05578.1"/>
    <property type="match status" value="1"/>
</dbReference>
<dbReference type="EMBL" id="BPQP01000049">
    <property type="protein sequence ID" value="GJD96021.1"/>
    <property type="molecule type" value="Genomic_DNA"/>
</dbReference>
<evidence type="ECO:0000256" key="4">
    <source>
        <dbReference type="ARBA" id="ARBA00012783"/>
    </source>
</evidence>
<comment type="similarity">
    <text evidence="3 12">Belongs to the cytidine and deoxycytidylate deaminase family.</text>
</comment>
<keyword evidence="6 12" id="KW-0479">Metal-binding</keyword>
<name>A0ABQ4RYU5_9HYPH</name>
<comment type="catalytic activity">
    <reaction evidence="10 12">
        <text>2'-deoxycytidine + H2O + H(+) = 2'-deoxyuridine + NH4(+)</text>
        <dbReference type="Rhea" id="RHEA:13433"/>
        <dbReference type="ChEBI" id="CHEBI:15377"/>
        <dbReference type="ChEBI" id="CHEBI:15378"/>
        <dbReference type="ChEBI" id="CHEBI:15698"/>
        <dbReference type="ChEBI" id="CHEBI:16450"/>
        <dbReference type="ChEBI" id="CHEBI:28938"/>
        <dbReference type="EC" id="3.5.4.5"/>
    </reaction>
</comment>
<dbReference type="InterPro" id="IPR016193">
    <property type="entry name" value="Cytidine_deaminase-like"/>
</dbReference>
<reference evidence="14" key="1">
    <citation type="journal article" date="2021" name="Front. Microbiol.">
        <title>Comprehensive Comparative Genomics and Phenotyping of Methylobacterium Species.</title>
        <authorList>
            <person name="Alessa O."/>
            <person name="Ogura Y."/>
            <person name="Fujitani Y."/>
            <person name="Takami H."/>
            <person name="Hayashi T."/>
            <person name="Sahin N."/>
            <person name="Tani A."/>
        </authorList>
    </citation>
    <scope>NUCLEOTIDE SEQUENCE</scope>
    <source>
        <strain evidence="14">DSM 19015</strain>
    </source>
</reference>
<organism evidence="14 15">
    <name type="scientific">Methylobacterium iners</name>
    <dbReference type="NCBI Taxonomy" id="418707"/>
    <lineage>
        <taxon>Bacteria</taxon>
        <taxon>Pseudomonadati</taxon>
        <taxon>Pseudomonadota</taxon>
        <taxon>Alphaproteobacteria</taxon>
        <taxon>Hyphomicrobiales</taxon>
        <taxon>Methylobacteriaceae</taxon>
        <taxon>Methylobacterium</taxon>
    </lineage>
</organism>
<comment type="function">
    <text evidence="2 12">This enzyme scavenges exogenous and endogenous cytidine and 2'-deoxycytidine for UMP synthesis.</text>
</comment>
<evidence type="ECO:0000256" key="11">
    <source>
        <dbReference type="ARBA" id="ARBA00049558"/>
    </source>
</evidence>
<evidence type="ECO:0000259" key="13">
    <source>
        <dbReference type="PROSITE" id="PS51747"/>
    </source>
</evidence>
<evidence type="ECO:0000256" key="9">
    <source>
        <dbReference type="ARBA" id="ARBA00032005"/>
    </source>
</evidence>
<dbReference type="PANTHER" id="PTHR11644:SF2">
    <property type="entry name" value="CYTIDINE DEAMINASE"/>
    <property type="match status" value="1"/>
</dbReference>
<evidence type="ECO:0000256" key="5">
    <source>
        <dbReference type="ARBA" id="ARBA00018266"/>
    </source>
</evidence>
<dbReference type="SUPFAM" id="SSF53927">
    <property type="entry name" value="Cytidine deaminase-like"/>
    <property type="match status" value="1"/>
</dbReference>
<evidence type="ECO:0000256" key="7">
    <source>
        <dbReference type="ARBA" id="ARBA00022801"/>
    </source>
</evidence>
<evidence type="ECO:0000313" key="15">
    <source>
        <dbReference type="Proteomes" id="UP001055125"/>
    </source>
</evidence>
<comment type="catalytic activity">
    <reaction evidence="11 12">
        <text>cytidine + H2O + H(+) = uridine + NH4(+)</text>
        <dbReference type="Rhea" id="RHEA:16069"/>
        <dbReference type="ChEBI" id="CHEBI:15377"/>
        <dbReference type="ChEBI" id="CHEBI:15378"/>
        <dbReference type="ChEBI" id="CHEBI:16704"/>
        <dbReference type="ChEBI" id="CHEBI:17562"/>
        <dbReference type="ChEBI" id="CHEBI:28938"/>
        <dbReference type="EC" id="3.5.4.5"/>
    </reaction>
</comment>
<gene>
    <name evidence="14" type="primary">cdd</name>
    <name evidence="14" type="ORF">OCOJLMKI_3239</name>
</gene>
<dbReference type="Pfam" id="PF00383">
    <property type="entry name" value="dCMP_cyt_deam_1"/>
    <property type="match status" value="1"/>
</dbReference>
<evidence type="ECO:0000256" key="2">
    <source>
        <dbReference type="ARBA" id="ARBA00003949"/>
    </source>
</evidence>
<comment type="caution">
    <text evidence="14">The sequence shown here is derived from an EMBL/GenBank/DDBJ whole genome shotgun (WGS) entry which is preliminary data.</text>
</comment>
<dbReference type="CDD" id="cd01283">
    <property type="entry name" value="cytidine_deaminase"/>
    <property type="match status" value="1"/>
</dbReference>
<sequence length="135" mass="13609">MTDLSVLLAAARGARARAHAPYSGFRVGAAILDEAGVVHAGCNVENAAYPVGTCAEAGAIAAMVAAGGREIRAILILGDGPEPVTPCGACRQRIREFASPGTVIHVADLDGLRARFSLDALLPHSFGPGHLGAAG</sequence>
<keyword evidence="7 12" id="KW-0378">Hydrolase</keyword>
<dbReference type="InterPro" id="IPR006262">
    <property type="entry name" value="Cyt_deam_tetra"/>
</dbReference>
<evidence type="ECO:0000256" key="10">
    <source>
        <dbReference type="ARBA" id="ARBA00049252"/>
    </source>
</evidence>
<proteinExistence type="inferred from homology"/>
<dbReference type="InterPro" id="IPR050202">
    <property type="entry name" value="Cyt/Deoxycyt_deaminase"/>
</dbReference>
<comment type="cofactor">
    <cofactor evidence="1 12">
        <name>Zn(2+)</name>
        <dbReference type="ChEBI" id="CHEBI:29105"/>
    </cofactor>
</comment>
<dbReference type="Gene3D" id="3.40.140.10">
    <property type="entry name" value="Cytidine Deaminase, domain 2"/>
    <property type="match status" value="1"/>
</dbReference>
<feature type="domain" description="CMP/dCMP-type deaminase" evidence="13">
    <location>
        <begin position="2"/>
        <end position="129"/>
    </location>
</feature>
<evidence type="ECO:0000256" key="6">
    <source>
        <dbReference type="ARBA" id="ARBA00022723"/>
    </source>
</evidence>
<keyword evidence="15" id="KW-1185">Reference proteome</keyword>
<evidence type="ECO:0000256" key="8">
    <source>
        <dbReference type="ARBA" id="ARBA00022833"/>
    </source>
</evidence>
<dbReference type="RefSeq" id="WP_238245138.1">
    <property type="nucleotide sequence ID" value="NZ_BPQP01000049.1"/>
</dbReference>
<dbReference type="PROSITE" id="PS00903">
    <property type="entry name" value="CYT_DCMP_DEAMINASES_1"/>
    <property type="match status" value="1"/>
</dbReference>
<dbReference type="Proteomes" id="UP001055125">
    <property type="component" value="Unassembled WGS sequence"/>
</dbReference>
<reference evidence="14" key="2">
    <citation type="submission" date="2021-08" db="EMBL/GenBank/DDBJ databases">
        <authorList>
            <person name="Tani A."/>
            <person name="Ola A."/>
            <person name="Ogura Y."/>
            <person name="Katsura K."/>
            <person name="Hayashi T."/>
        </authorList>
    </citation>
    <scope>NUCLEOTIDE SEQUENCE</scope>
    <source>
        <strain evidence="14">DSM 19015</strain>
    </source>
</reference>
<dbReference type="InterPro" id="IPR016192">
    <property type="entry name" value="APOBEC/CMP_deaminase_Zn-bd"/>
</dbReference>
<dbReference type="InterPro" id="IPR002125">
    <property type="entry name" value="CMP_dCMP_dom"/>
</dbReference>
<protein>
    <recommendedName>
        <fullName evidence="5 12">Cytidine deaminase</fullName>
        <ecNumber evidence="4 12">3.5.4.5</ecNumber>
    </recommendedName>
    <alternativeName>
        <fullName evidence="9 12">Cytidine aminohydrolase</fullName>
    </alternativeName>
</protein>
<evidence type="ECO:0000256" key="12">
    <source>
        <dbReference type="RuleBase" id="RU364006"/>
    </source>
</evidence>
<evidence type="ECO:0000313" key="14">
    <source>
        <dbReference type="EMBL" id="GJD96021.1"/>
    </source>
</evidence>
<evidence type="ECO:0000256" key="1">
    <source>
        <dbReference type="ARBA" id="ARBA00001947"/>
    </source>
</evidence>
<dbReference type="PROSITE" id="PS51747">
    <property type="entry name" value="CYT_DCMP_DEAMINASES_2"/>
    <property type="match status" value="1"/>
</dbReference>